<feature type="domain" description="UPF0029" evidence="3">
    <location>
        <begin position="141"/>
        <end position="197"/>
    </location>
</feature>
<dbReference type="GO" id="GO:0006446">
    <property type="term" value="P:regulation of translational initiation"/>
    <property type="evidence" value="ECO:0007669"/>
    <property type="project" value="TreeGrafter"/>
</dbReference>
<proteinExistence type="inferred from homology"/>
<dbReference type="Pfam" id="PF09186">
    <property type="entry name" value="DUF1949"/>
    <property type="match status" value="1"/>
</dbReference>
<evidence type="ECO:0000256" key="1">
    <source>
        <dbReference type="ARBA" id="ARBA00007665"/>
    </source>
</evidence>
<dbReference type="Gene3D" id="3.30.70.240">
    <property type="match status" value="1"/>
</dbReference>
<dbReference type="InterPro" id="IPR023582">
    <property type="entry name" value="Impact"/>
</dbReference>
<dbReference type="RefSeq" id="WP_015327448.1">
    <property type="nucleotide sequence ID" value="NC_019978.1"/>
</dbReference>
<comment type="similarity">
    <text evidence="1">Belongs to the IMPACT family.</text>
</comment>
<dbReference type="NCBIfam" id="TIGR00257">
    <property type="entry name" value="IMPACT_YIGZ"/>
    <property type="match status" value="1"/>
</dbReference>
<dbReference type="InterPro" id="IPR020568">
    <property type="entry name" value="Ribosomal_Su5_D2-typ_SF"/>
</dbReference>
<feature type="domain" description="Impact N-terminal" evidence="2">
    <location>
        <begin position="19"/>
        <end position="125"/>
    </location>
</feature>
<sequence length="208" mass="22628">MSDSYQTIAQNMRVKTKIKKCKFITSIKNVKTVNQAEEFINQVSKEFADATHNVFAFKIGLGDEAVTRSSDDGEPSGSSGPPALQALEGAEITNVAVVITRYFGGIKHGVGGLIRAYGGCVRQAIKEAKIIEKIRYIKLNISVPYNLMGQVINDLEGHAGQVMDTNYTNQGAEIVALLKPSAISKFKNRIAEATKGQAKFEQVGDLFK</sequence>
<dbReference type="Gene3D" id="3.30.230.30">
    <property type="entry name" value="Impact, N-terminal domain"/>
    <property type="match status" value="1"/>
</dbReference>
<gene>
    <name evidence="4" type="ordered locus">Halha_1819</name>
</gene>
<dbReference type="SUPFAM" id="SSF54980">
    <property type="entry name" value="EF-G C-terminal domain-like"/>
    <property type="match status" value="1"/>
</dbReference>
<dbReference type="PANTHER" id="PTHR16301:SF20">
    <property type="entry name" value="IMPACT FAMILY MEMBER YIGZ"/>
    <property type="match status" value="1"/>
</dbReference>
<dbReference type="InterPro" id="IPR015796">
    <property type="entry name" value="Impact_YigZ-like"/>
</dbReference>
<dbReference type="AlphaFoldDB" id="L0K8W8"/>
<dbReference type="Pfam" id="PF01205">
    <property type="entry name" value="Impact_N"/>
    <property type="match status" value="1"/>
</dbReference>
<reference evidence="5" key="1">
    <citation type="submission" date="2012-02" db="EMBL/GenBank/DDBJ databases">
        <title>The complete genome of Halobacteroides halobius DSM 5150.</title>
        <authorList>
            <person name="Lucas S."/>
            <person name="Copeland A."/>
            <person name="Lapidus A."/>
            <person name="Glavina del Rio T."/>
            <person name="Dalin E."/>
            <person name="Tice H."/>
            <person name="Bruce D."/>
            <person name="Goodwin L."/>
            <person name="Pitluck S."/>
            <person name="Peters L."/>
            <person name="Mikhailova N."/>
            <person name="Gu W."/>
            <person name="Kyrpides N."/>
            <person name="Mavromatis K."/>
            <person name="Ivanova N."/>
            <person name="Brettin T."/>
            <person name="Detter J.C."/>
            <person name="Han C."/>
            <person name="Larimer F."/>
            <person name="Land M."/>
            <person name="Hauser L."/>
            <person name="Markowitz V."/>
            <person name="Cheng J.-F."/>
            <person name="Hugenholtz P."/>
            <person name="Woyke T."/>
            <person name="Wu D."/>
            <person name="Tindall B."/>
            <person name="Pomrenke H."/>
            <person name="Brambilla E."/>
            <person name="Klenk H.-P."/>
            <person name="Eisen J.A."/>
        </authorList>
    </citation>
    <scope>NUCLEOTIDE SEQUENCE [LARGE SCALE GENOMIC DNA]</scope>
    <source>
        <strain evidence="5">ATCC 35273 / DSM 5150 / MD-1</strain>
    </source>
</reference>
<protein>
    <submittedName>
        <fullName evidence="4">Uncharacterized protein, YigZ family</fullName>
    </submittedName>
</protein>
<evidence type="ECO:0000313" key="5">
    <source>
        <dbReference type="Proteomes" id="UP000010880"/>
    </source>
</evidence>
<dbReference type="eggNOG" id="COG1739">
    <property type="taxonomic scope" value="Bacteria"/>
</dbReference>
<evidence type="ECO:0000259" key="2">
    <source>
        <dbReference type="Pfam" id="PF01205"/>
    </source>
</evidence>
<name>L0K8W8_HALHC</name>
<dbReference type="InterPro" id="IPR001498">
    <property type="entry name" value="Impact_N"/>
</dbReference>
<evidence type="ECO:0000313" key="4">
    <source>
        <dbReference type="EMBL" id="AGB41732.1"/>
    </source>
</evidence>
<accession>L0K8W8</accession>
<dbReference type="KEGG" id="hhl:Halha_1819"/>
<dbReference type="InterPro" id="IPR035647">
    <property type="entry name" value="EFG_III/V"/>
</dbReference>
<evidence type="ECO:0000259" key="3">
    <source>
        <dbReference type="Pfam" id="PF09186"/>
    </source>
</evidence>
<dbReference type="SUPFAM" id="SSF54211">
    <property type="entry name" value="Ribosomal protein S5 domain 2-like"/>
    <property type="match status" value="1"/>
</dbReference>
<dbReference type="Proteomes" id="UP000010880">
    <property type="component" value="Chromosome"/>
</dbReference>
<dbReference type="GO" id="GO:0005737">
    <property type="term" value="C:cytoplasm"/>
    <property type="evidence" value="ECO:0007669"/>
    <property type="project" value="TreeGrafter"/>
</dbReference>
<dbReference type="EMBL" id="CP003359">
    <property type="protein sequence ID" value="AGB41732.1"/>
    <property type="molecule type" value="Genomic_DNA"/>
</dbReference>
<dbReference type="OrthoDB" id="9813771at2"/>
<keyword evidence="5" id="KW-1185">Reference proteome</keyword>
<dbReference type="STRING" id="748449.Halha_1819"/>
<dbReference type="PANTHER" id="PTHR16301">
    <property type="entry name" value="IMPACT-RELATED"/>
    <property type="match status" value="1"/>
</dbReference>
<dbReference type="InterPro" id="IPR015269">
    <property type="entry name" value="UPF0029_Impact_C"/>
</dbReference>
<dbReference type="InterPro" id="IPR036956">
    <property type="entry name" value="Impact_N_sf"/>
</dbReference>
<dbReference type="HOGENOM" id="CLU_083552_0_0_9"/>
<dbReference type="PATRIC" id="fig|748449.3.peg.1750"/>
<organism evidence="4 5">
    <name type="scientific">Halobacteroides halobius (strain ATCC 35273 / DSM 5150 / MD-1)</name>
    <dbReference type="NCBI Taxonomy" id="748449"/>
    <lineage>
        <taxon>Bacteria</taxon>
        <taxon>Bacillati</taxon>
        <taxon>Bacillota</taxon>
        <taxon>Clostridia</taxon>
        <taxon>Halanaerobiales</taxon>
        <taxon>Halobacteroidaceae</taxon>
        <taxon>Halobacteroides</taxon>
    </lineage>
</organism>